<sequence length="62" mass="7132">MILYFLDMGSTLSKRRSPLFRKLFGNSLDALLSFLQSLEYPVFQPPSNFSVESFDGVVGRRR</sequence>
<organism evidence="1 2">
    <name type="scientific">Rhabdobacter roseus</name>
    <dbReference type="NCBI Taxonomy" id="1655419"/>
    <lineage>
        <taxon>Bacteria</taxon>
        <taxon>Pseudomonadati</taxon>
        <taxon>Bacteroidota</taxon>
        <taxon>Cytophagia</taxon>
        <taxon>Cytophagales</taxon>
        <taxon>Cytophagaceae</taxon>
        <taxon>Rhabdobacter</taxon>
    </lineage>
</organism>
<proteinExistence type="predicted"/>
<comment type="caution">
    <text evidence="1">The sequence shown here is derived from an EMBL/GenBank/DDBJ whole genome shotgun (WGS) entry which is preliminary data.</text>
</comment>
<name>A0A840TKD3_9BACT</name>
<dbReference type="Proteomes" id="UP000557307">
    <property type="component" value="Unassembled WGS sequence"/>
</dbReference>
<gene>
    <name evidence="1" type="ORF">HNQ92_002064</name>
</gene>
<dbReference type="EMBL" id="JACHGF010000003">
    <property type="protein sequence ID" value="MBB5283921.1"/>
    <property type="molecule type" value="Genomic_DNA"/>
</dbReference>
<evidence type="ECO:0000313" key="1">
    <source>
        <dbReference type="EMBL" id="MBB5283921.1"/>
    </source>
</evidence>
<reference evidence="1 2" key="1">
    <citation type="submission" date="2020-08" db="EMBL/GenBank/DDBJ databases">
        <title>Genomic Encyclopedia of Type Strains, Phase IV (KMG-IV): sequencing the most valuable type-strain genomes for metagenomic binning, comparative biology and taxonomic classification.</title>
        <authorList>
            <person name="Goeker M."/>
        </authorList>
    </citation>
    <scope>NUCLEOTIDE SEQUENCE [LARGE SCALE GENOMIC DNA]</scope>
    <source>
        <strain evidence="1 2">DSM 105074</strain>
    </source>
</reference>
<evidence type="ECO:0000313" key="2">
    <source>
        <dbReference type="Proteomes" id="UP000557307"/>
    </source>
</evidence>
<keyword evidence="2" id="KW-1185">Reference proteome</keyword>
<accession>A0A840TKD3</accession>
<dbReference type="AlphaFoldDB" id="A0A840TKD3"/>
<protein>
    <submittedName>
        <fullName evidence="1">Uncharacterized protein</fullName>
    </submittedName>
</protein>